<accession>A0A383EWN2</accession>
<dbReference type="EMBL" id="UINC01228970">
    <property type="protein sequence ID" value="SVE60508.1"/>
    <property type="molecule type" value="Genomic_DNA"/>
</dbReference>
<protein>
    <submittedName>
        <fullName evidence="1">Uncharacterized protein</fullName>
    </submittedName>
</protein>
<dbReference type="AlphaFoldDB" id="A0A383EWN2"/>
<organism evidence="1">
    <name type="scientific">marine metagenome</name>
    <dbReference type="NCBI Taxonomy" id="408172"/>
    <lineage>
        <taxon>unclassified sequences</taxon>
        <taxon>metagenomes</taxon>
        <taxon>ecological metagenomes</taxon>
    </lineage>
</organism>
<evidence type="ECO:0000313" key="1">
    <source>
        <dbReference type="EMBL" id="SVE60508.1"/>
    </source>
</evidence>
<sequence length="150" mass="17678">MHQRRNSLDQSLRLIEVSQAVRGYRVDQKMAVFLKRERVVVRFRLRTIIRKGDENQNKAKLTYISILLCFSNQKKMSISKVSDMKHHVRLAGNSCFPSDFLRNFQIFCSRLILDPKACVLFSERTRWRQSGAGHQVKKEKQRAELTRLLV</sequence>
<gene>
    <name evidence="1" type="ORF">METZ01_LOCUS513362</name>
</gene>
<name>A0A383EWN2_9ZZZZ</name>
<proteinExistence type="predicted"/>
<reference evidence="1" key="1">
    <citation type="submission" date="2018-05" db="EMBL/GenBank/DDBJ databases">
        <authorList>
            <person name="Lanie J.A."/>
            <person name="Ng W.-L."/>
            <person name="Kazmierczak K.M."/>
            <person name="Andrzejewski T.M."/>
            <person name="Davidsen T.M."/>
            <person name="Wayne K.J."/>
            <person name="Tettelin H."/>
            <person name="Glass J.I."/>
            <person name="Rusch D."/>
            <person name="Podicherti R."/>
            <person name="Tsui H.-C.T."/>
            <person name="Winkler M.E."/>
        </authorList>
    </citation>
    <scope>NUCLEOTIDE SEQUENCE</scope>
</reference>